<keyword evidence="1" id="KW-0472">Membrane</keyword>
<accession>A0A813PL36</accession>
<protein>
    <submittedName>
        <fullName evidence="2">Uncharacterized protein</fullName>
    </submittedName>
</protein>
<dbReference type="PANTHER" id="PTHR14256:SF1">
    <property type="entry name" value="GEO09626P1"/>
    <property type="match status" value="1"/>
</dbReference>
<dbReference type="EMBL" id="CAJNOJ010000006">
    <property type="protein sequence ID" value="CAF0755695.1"/>
    <property type="molecule type" value="Genomic_DNA"/>
</dbReference>
<reference evidence="2" key="1">
    <citation type="submission" date="2021-02" db="EMBL/GenBank/DDBJ databases">
        <authorList>
            <person name="Nowell W R."/>
        </authorList>
    </citation>
    <scope>NUCLEOTIDE SEQUENCE</scope>
</reference>
<dbReference type="InterPro" id="IPR010530">
    <property type="entry name" value="B12D"/>
</dbReference>
<evidence type="ECO:0000313" key="3">
    <source>
        <dbReference type="Proteomes" id="UP000663852"/>
    </source>
</evidence>
<dbReference type="Pfam" id="PF06522">
    <property type="entry name" value="B12D"/>
    <property type="match status" value="1"/>
</dbReference>
<dbReference type="PANTHER" id="PTHR14256">
    <property type="entry name" value="NADH-UBIQUINONE OXIDOREDUCTASE MLRQ SUBUNIT"/>
    <property type="match status" value="1"/>
</dbReference>
<keyword evidence="1" id="KW-0812">Transmembrane</keyword>
<proteinExistence type="predicted"/>
<name>A0A813PL36_ADIRI</name>
<sequence>MLYFSTVLRMKEKKVQWSILKTNIYQMAILKGLSWQSLKANYSLIPLFSIVTIGMAMAAGHAFRSLAFSTDVKVNRRNPERPWETQVNDDGSFKHAKYLKLNDYRQLKKSEYEPELDE</sequence>
<keyword evidence="1" id="KW-1133">Transmembrane helix</keyword>
<dbReference type="Proteomes" id="UP000663852">
    <property type="component" value="Unassembled WGS sequence"/>
</dbReference>
<dbReference type="OrthoDB" id="5511684at2759"/>
<evidence type="ECO:0000313" key="2">
    <source>
        <dbReference type="EMBL" id="CAF0755695.1"/>
    </source>
</evidence>
<comment type="caution">
    <text evidence="2">The sequence shown here is derived from an EMBL/GenBank/DDBJ whole genome shotgun (WGS) entry which is preliminary data.</text>
</comment>
<organism evidence="2 3">
    <name type="scientific">Adineta ricciae</name>
    <name type="common">Rotifer</name>
    <dbReference type="NCBI Taxonomy" id="249248"/>
    <lineage>
        <taxon>Eukaryota</taxon>
        <taxon>Metazoa</taxon>
        <taxon>Spiralia</taxon>
        <taxon>Gnathifera</taxon>
        <taxon>Rotifera</taxon>
        <taxon>Eurotatoria</taxon>
        <taxon>Bdelloidea</taxon>
        <taxon>Adinetida</taxon>
        <taxon>Adinetidae</taxon>
        <taxon>Adineta</taxon>
    </lineage>
</organism>
<dbReference type="AlphaFoldDB" id="A0A813PL36"/>
<evidence type="ECO:0000256" key="1">
    <source>
        <dbReference type="SAM" id="Phobius"/>
    </source>
</evidence>
<gene>
    <name evidence="2" type="ORF">EDS130_LOCUS2534</name>
</gene>
<feature type="transmembrane region" description="Helical" evidence="1">
    <location>
        <begin position="44"/>
        <end position="67"/>
    </location>
</feature>